<keyword evidence="2" id="KW-1185">Reference proteome</keyword>
<organism evidence="1 2">
    <name type="scientific">Naganishia friedmannii</name>
    <dbReference type="NCBI Taxonomy" id="89922"/>
    <lineage>
        <taxon>Eukaryota</taxon>
        <taxon>Fungi</taxon>
        <taxon>Dikarya</taxon>
        <taxon>Basidiomycota</taxon>
        <taxon>Agaricomycotina</taxon>
        <taxon>Tremellomycetes</taxon>
        <taxon>Filobasidiales</taxon>
        <taxon>Filobasidiaceae</taxon>
        <taxon>Naganishia</taxon>
    </lineage>
</organism>
<accession>A0ACC2VNN7</accession>
<evidence type="ECO:0000313" key="1">
    <source>
        <dbReference type="EMBL" id="KAJ9101034.1"/>
    </source>
</evidence>
<comment type="caution">
    <text evidence="1">The sequence shown here is derived from an EMBL/GenBank/DDBJ whole genome shotgun (WGS) entry which is preliminary data.</text>
</comment>
<sequence length="911" mass="98185">MHRISTIPAATRRLHTSARCLASKPTGGEGLDNLLNDLLGRTGSNQVRSNVPVRRSWAPSQPKPSDQRSDQPRSVPSFSGRKSGRAAGGNDRQEGPSRQRTPRQDQGDREPRQQRSFGLSQPSRGPRPPRQTQQATPSLETSSRGPRRNADGPVRSDSAPMRKLPSLAESASAIDVGPTLMEDVTGMEGDDDIPSTSRTNSSSGKHGHQRRGPAEGRGSLRSQPTDNNAFAHKKKHPQPPAHQSSIPHSREHFKKKGKRVVEAKIEREVFIPSSVRVGDLARIVDTKLPLLLRKMQRLGMPAEQCRSDYLLSSEDASLVAMEYNLTPIVDEEKSFDIYPDPPASPEEMANLPSRPPVVTIMGHVDHGKTTLLDALRHTSVAAGEAGGITQHIGAFSVSVTDLLPSAEANASTLSSPSITFLDTPGHAAFTAMRARGAHVTDIVVLVVAADDGVMPQTKEVIELVKTEGEHIGLVVAINKCDKPGIDVQKVKNALMVEGVYLEEDGGDVPSVEVSGLKGIGLDSLVETLATVAEVRDLRASRENKAEGFVLESRVEKGRGNVATILVTRGTLKTGDSIVAGLTWCRVRQMTDDKGKLVKEALPGMPVIVTGWKEVPLAGDEILQARDGEEEAKKAISNRQREAEKKALMADVEKINEKRRLERERIEHEEAIAEAAKASGEDPVAAAALAHREAEATEKEHAFKELRLVIRADVSGTVEAVVGALEHIGNKEAGVKIVHAGVGDVADSDVAIAEAAEGMIIGFSVKASKSVQTQAAKANVPVHLESVIYRLIETVRSKVAALLPPIIETRVLGEATVLQMFSIAVKGRESASIAGCRVANGVINRHDPIRVLRGEGREIVFEGTLDSLKHVKKDIAEARKGSECGLSVHGFKDIQEGDIIVAYQKVEKPREL</sequence>
<name>A0ACC2VNN7_9TREE</name>
<reference evidence="1" key="1">
    <citation type="submission" date="2023-04" db="EMBL/GenBank/DDBJ databases">
        <title>Draft Genome sequencing of Naganishia species isolated from polar environments using Oxford Nanopore Technology.</title>
        <authorList>
            <person name="Leo P."/>
            <person name="Venkateswaran K."/>
        </authorList>
    </citation>
    <scope>NUCLEOTIDE SEQUENCE</scope>
    <source>
        <strain evidence="1">MNA-CCFEE 5423</strain>
    </source>
</reference>
<dbReference type="Proteomes" id="UP001227268">
    <property type="component" value="Unassembled WGS sequence"/>
</dbReference>
<gene>
    <name evidence="1" type="ORF">QFC21_003252</name>
</gene>
<evidence type="ECO:0000313" key="2">
    <source>
        <dbReference type="Proteomes" id="UP001227268"/>
    </source>
</evidence>
<dbReference type="EMBL" id="JASBWT010000010">
    <property type="protein sequence ID" value="KAJ9101034.1"/>
    <property type="molecule type" value="Genomic_DNA"/>
</dbReference>
<protein>
    <submittedName>
        <fullName evidence="1">Uncharacterized protein</fullName>
    </submittedName>
</protein>
<proteinExistence type="predicted"/>